<dbReference type="Gene3D" id="1.10.10.60">
    <property type="entry name" value="Homeodomain-like"/>
    <property type="match status" value="1"/>
</dbReference>
<dbReference type="AlphaFoldDB" id="A0A419EX26"/>
<sequence>MKTLPKRRRRTKGSTVETKQRIVDAALAIAAAKGFEQATTAEIAQQAGVAEGSIYNYFRTKDDLLIHMVGQYASSFLRQLEDEVGEEQDALKKLERLISFHIRFFTQEGNIFQVIYGKTPGTRVRMARIIRVAIVPYVSILEGIIGEGIRQGKIRKLNPQVAASFLLGGMQLALLRRFFDLADYSPDDAIEHIREVYLHGLAAK</sequence>
<dbReference type="PRINTS" id="PR00455">
    <property type="entry name" value="HTHTETR"/>
</dbReference>
<dbReference type="Gene3D" id="1.10.357.10">
    <property type="entry name" value="Tetracycline Repressor, domain 2"/>
    <property type="match status" value="1"/>
</dbReference>
<name>A0A419EX26_9BACT</name>
<feature type="domain" description="HTH tetR-type" evidence="3">
    <location>
        <begin position="16"/>
        <end position="76"/>
    </location>
</feature>
<dbReference type="PROSITE" id="PS01081">
    <property type="entry name" value="HTH_TETR_1"/>
    <property type="match status" value="1"/>
</dbReference>
<reference evidence="4 5" key="1">
    <citation type="journal article" date="2017" name="ISME J.">
        <title>Energy and carbon metabolisms in a deep terrestrial subsurface fluid microbial community.</title>
        <authorList>
            <person name="Momper L."/>
            <person name="Jungbluth S.P."/>
            <person name="Lee M.D."/>
            <person name="Amend J.P."/>
        </authorList>
    </citation>
    <scope>NUCLEOTIDE SEQUENCE [LARGE SCALE GENOMIC DNA]</scope>
    <source>
        <strain evidence="4">SURF_17</strain>
    </source>
</reference>
<comment type="caution">
    <text evidence="4">The sequence shown here is derived from an EMBL/GenBank/DDBJ whole genome shotgun (WGS) entry which is preliminary data.</text>
</comment>
<dbReference type="SUPFAM" id="SSF48498">
    <property type="entry name" value="Tetracyclin repressor-like, C-terminal domain"/>
    <property type="match status" value="1"/>
</dbReference>
<protein>
    <submittedName>
        <fullName evidence="4">TetR/AcrR family transcriptional regulator</fullName>
    </submittedName>
</protein>
<evidence type="ECO:0000259" key="3">
    <source>
        <dbReference type="PROSITE" id="PS50977"/>
    </source>
</evidence>
<dbReference type="InterPro" id="IPR023772">
    <property type="entry name" value="DNA-bd_HTH_TetR-type_CS"/>
</dbReference>
<dbReference type="InterPro" id="IPR050109">
    <property type="entry name" value="HTH-type_TetR-like_transc_reg"/>
</dbReference>
<dbReference type="Pfam" id="PF00440">
    <property type="entry name" value="TetR_N"/>
    <property type="match status" value="1"/>
</dbReference>
<dbReference type="GO" id="GO:0000976">
    <property type="term" value="F:transcription cis-regulatory region binding"/>
    <property type="evidence" value="ECO:0007669"/>
    <property type="project" value="TreeGrafter"/>
</dbReference>
<dbReference type="PROSITE" id="PS50977">
    <property type="entry name" value="HTH_TETR_2"/>
    <property type="match status" value="1"/>
</dbReference>
<evidence type="ECO:0000313" key="5">
    <source>
        <dbReference type="Proteomes" id="UP000285961"/>
    </source>
</evidence>
<dbReference type="GO" id="GO:0003700">
    <property type="term" value="F:DNA-binding transcription factor activity"/>
    <property type="evidence" value="ECO:0007669"/>
    <property type="project" value="TreeGrafter"/>
</dbReference>
<dbReference type="InterPro" id="IPR036271">
    <property type="entry name" value="Tet_transcr_reg_TetR-rel_C_sf"/>
</dbReference>
<dbReference type="Proteomes" id="UP000285961">
    <property type="component" value="Unassembled WGS sequence"/>
</dbReference>
<dbReference type="Pfam" id="PF08359">
    <property type="entry name" value="TetR_C_4"/>
    <property type="match status" value="1"/>
</dbReference>
<dbReference type="SUPFAM" id="SSF46689">
    <property type="entry name" value="Homeodomain-like"/>
    <property type="match status" value="1"/>
</dbReference>
<feature type="DNA-binding region" description="H-T-H motif" evidence="2">
    <location>
        <begin position="39"/>
        <end position="58"/>
    </location>
</feature>
<gene>
    <name evidence="4" type="ORF">C4532_11165</name>
</gene>
<evidence type="ECO:0000313" key="4">
    <source>
        <dbReference type="EMBL" id="RJP69125.1"/>
    </source>
</evidence>
<dbReference type="PANTHER" id="PTHR30055:SF226">
    <property type="entry name" value="HTH-TYPE TRANSCRIPTIONAL REGULATOR PKSA"/>
    <property type="match status" value="1"/>
</dbReference>
<dbReference type="EMBL" id="QZKI01000085">
    <property type="protein sequence ID" value="RJP69125.1"/>
    <property type="molecule type" value="Genomic_DNA"/>
</dbReference>
<dbReference type="InterPro" id="IPR013570">
    <property type="entry name" value="Tscrpt_reg_YsiA_C"/>
</dbReference>
<keyword evidence="1 2" id="KW-0238">DNA-binding</keyword>
<dbReference type="InterPro" id="IPR001647">
    <property type="entry name" value="HTH_TetR"/>
</dbReference>
<proteinExistence type="predicted"/>
<accession>A0A419EX26</accession>
<organism evidence="4 5">
    <name type="scientific">Candidatus Abyssobacteria bacterium SURF_17</name>
    <dbReference type="NCBI Taxonomy" id="2093361"/>
    <lineage>
        <taxon>Bacteria</taxon>
        <taxon>Pseudomonadati</taxon>
        <taxon>Candidatus Hydrogenedentota</taxon>
        <taxon>Candidatus Abyssobacteria</taxon>
    </lineage>
</organism>
<dbReference type="InterPro" id="IPR009057">
    <property type="entry name" value="Homeodomain-like_sf"/>
</dbReference>
<dbReference type="PANTHER" id="PTHR30055">
    <property type="entry name" value="HTH-TYPE TRANSCRIPTIONAL REGULATOR RUTR"/>
    <property type="match status" value="1"/>
</dbReference>
<evidence type="ECO:0000256" key="2">
    <source>
        <dbReference type="PROSITE-ProRule" id="PRU00335"/>
    </source>
</evidence>
<evidence type="ECO:0000256" key="1">
    <source>
        <dbReference type="ARBA" id="ARBA00023125"/>
    </source>
</evidence>